<name>A0ACC1HU80_9FUNG</name>
<protein>
    <submittedName>
        <fullName evidence="1">Uncharacterized protein</fullName>
    </submittedName>
</protein>
<accession>A0ACC1HU80</accession>
<sequence>MTASPREISPSNSSETPNKRRSIDISLLVSMPPFAYKSPTSLLNEHLDDDDDDDYALTDSKLLAERRARHREATLASLQQVPRSRPQRQPRYNGDSGSELASSRGNNGPRGVSFCMPESRQPSPDQAHPSLPKMSISSSTTQSVDSIDPARLITLINRRGSHGVLEIPSPGRPRRRDSLQKLAKRYSDSAVYAKSLRKRDSISRLFQGGGSFSAWLERHKLWSRAQGSTSKPRDPADRKRKSRHASLFRRLSSSLVRRGSDSTPGANRGAPKGEGNHNARASNSSECSASQQQGKRSSQTKSWHTSNISRGEDERGGSQATERGKVSDAHFGSGVGRWSCINANLSSSDMSNGSEDGRSRRSMLNGSSPSRLQLAAAGDRVTLRPDKPSAVLDQGSAMRSQFKTFIHLGLSDEAPTSNIEGTESDILGLLSLASSQALAPSSGSNTLSPYDEVWNDGVICGSSIHMKSDSALSHEPIQEENDEIENTPVLTVAEEIAPGRGDLKQQG</sequence>
<gene>
    <name evidence="1" type="ORF">EV182_000653</name>
</gene>
<reference evidence="1" key="1">
    <citation type="submission" date="2022-06" db="EMBL/GenBank/DDBJ databases">
        <title>Phylogenomic reconstructions and comparative analyses of Kickxellomycotina fungi.</title>
        <authorList>
            <person name="Reynolds N.K."/>
            <person name="Stajich J.E."/>
            <person name="Barry K."/>
            <person name="Grigoriev I.V."/>
            <person name="Crous P."/>
            <person name="Smith M.E."/>
        </authorList>
    </citation>
    <scope>NUCLEOTIDE SEQUENCE</scope>
    <source>
        <strain evidence="1">RSA 2271</strain>
    </source>
</reference>
<evidence type="ECO:0000313" key="2">
    <source>
        <dbReference type="Proteomes" id="UP001145114"/>
    </source>
</evidence>
<organism evidence="1 2">
    <name type="scientific">Spiromyces aspiralis</name>
    <dbReference type="NCBI Taxonomy" id="68401"/>
    <lineage>
        <taxon>Eukaryota</taxon>
        <taxon>Fungi</taxon>
        <taxon>Fungi incertae sedis</taxon>
        <taxon>Zoopagomycota</taxon>
        <taxon>Kickxellomycotina</taxon>
        <taxon>Kickxellomycetes</taxon>
        <taxon>Kickxellales</taxon>
        <taxon>Kickxellaceae</taxon>
        <taxon>Spiromyces</taxon>
    </lineage>
</organism>
<dbReference type="Proteomes" id="UP001145114">
    <property type="component" value="Unassembled WGS sequence"/>
</dbReference>
<evidence type="ECO:0000313" key="1">
    <source>
        <dbReference type="EMBL" id="KAJ1680113.1"/>
    </source>
</evidence>
<dbReference type="EMBL" id="JAMZIH010000043">
    <property type="protein sequence ID" value="KAJ1680113.1"/>
    <property type="molecule type" value="Genomic_DNA"/>
</dbReference>
<keyword evidence="2" id="KW-1185">Reference proteome</keyword>
<proteinExistence type="predicted"/>
<comment type="caution">
    <text evidence="1">The sequence shown here is derived from an EMBL/GenBank/DDBJ whole genome shotgun (WGS) entry which is preliminary data.</text>
</comment>